<dbReference type="GO" id="GO:0006355">
    <property type="term" value="P:regulation of DNA-templated transcription"/>
    <property type="evidence" value="ECO:0007669"/>
    <property type="project" value="InterPro"/>
</dbReference>
<accession>A0A1Z5ILD2</accession>
<sequence>MQHIIKSKVITTRVTQDIYDRAKTNLAKMDLTISEYVRLSLTKAANNEVKLISFLDTREAQQAKYEDQQHMAETIGDTDDFEKWVGNLDKD</sequence>
<dbReference type="InterPro" id="IPR007337">
    <property type="entry name" value="RelB/DinJ"/>
</dbReference>
<dbReference type="Pfam" id="PF04221">
    <property type="entry name" value="RelB"/>
    <property type="match status" value="1"/>
</dbReference>
<dbReference type="Proteomes" id="UP000198430">
    <property type="component" value="Unassembled WGS sequence"/>
</dbReference>
<dbReference type="RefSeq" id="WP_089087556.1">
    <property type="nucleotide sequence ID" value="NZ_BCMH01000001.1"/>
</dbReference>
<keyword evidence="2" id="KW-1185">Reference proteome</keyword>
<proteinExistence type="predicted"/>
<comment type="caution">
    <text evidence="1">The sequence shown here is derived from an EMBL/GenBank/DDBJ whole genome shotgun (WGS) entry which is preliminary data.</text>
</comment>
<dbReference type="InterPro" id="IPR013321">
    <property type="entry name" value="Arc_rbn_hlx_hlx"/>
</dbReference>
<gene>
    <name evidence="1" type="ORF">IWT140_00164</name>
</gene>
<evidence type="ECO:0000313" key="2">
    <source>
        <dbReference type="Proteomes" id="UP000198430"/>
    </source>
</evidence>
<evidence type="ECO:0000313" key="1">
    <source>
        <dbReference type="EMBL" id="GAX02567.1"/>
    </source>
</evidence>
<reference evidence="1 2" key="1">
    <citation type="submission" date="2015-11" db="EMBL/GenBank/DDBJ databases">
        <title>Draft genome sequences of new species of the genus Lactobacillus isolated from orchardgrass silage.</title>
        <authorList>
            <person name="Tohno M."/>
            <person name="Tanizawa Y."/>
            <person name="Arita M."/>
        </authorList>
    </citation>
    <scope>NUCLEOTIDE SEQUENCE [LARGE SCALE GENOMIC DNA]</scope>
    <source>
        <strain evidence="1 2">IWT140</strain>
    </source>
</reference>
<dbReference type="EMBL" id="BCMH01000001">
    <property type="protein sequence ID" value="GAX02567.1"/>
    <property type="molecule type" value="Genomic_DNA"/>
</dbReference>
<name>A0A1Z5ILD2_9LACO</name>
<dbReference type="Gene3D" id="1.10.1220.10">
    <property type="entry name" value="Met repressor-like"/>
    <property type="match status" value="1"/>
</dbReference>
<organism evidence="1 2">
    <name type="scientific">Secundilactobacillus pentosiphilus</name>
    <dbReference type="NCBI Taxonomy" id="1714682"/>
    <lineage>
        <taxon>Bacteria</taxon>
        <taxon>Bacillati</taxon>
        <taxon>Bacillota</taxon>
        <taxon>Bacilli</taxon>
        <taxon>Lactobacillales</taxon>
        <taxon>Lactobacillaceae</taxon>
        <taxon>Secundilactobacillus</taxon>
    </lineage>
</organism>
<protein>
    <submittedName>
        <fullName evidence="1">Antitoxin RelB</fullName>
    </submittedName>
</protein>
<dbReference type="AlphaFoldDB" id="A0A1Z5ILD2"/>